<evidence type="ECO:0008006" key="3">
    <source>
        <dbReference type="Google" id="ProtNLM"/>
    </source>
</evidence>
<name>A0A4Q7KW14_9PSEU</name>
<reference evidence="1 2" key="1">
    <citation type="submission" date="2019-02" db="EMBL/GenBank/DDBJ databases">
        <title>Genomic Encyclopedia of Type Strains, Phase IV (KMG-IV): sequencing the most valuable type-strain genomes for metagenomic binning, comparative biology and taxonomic classification.</title>
        <authorList>
            <person name="Goeker M."/>
        </authorList>
    </citation>
    <scope>NUCLEOTIDE SEQUENCE [LARGE SCALE GENOMIC DNA]</scope>
    <source>
        <strain evidence="1 2">DSM 101727</strain>
    </source>
</reference>
<protein>
    <recommendedName>
        <fullName evidence="3">Excreted virulence factor EspC (Type VII ESX diderm)</fullName>
    </recommendedName>
</protein>
<evidence type="ECO:0000313" key="1">
    <source>
        <dbReference type="EMBL" id="RZS40944.1"/>
    </source>
</evidence>
<dbReference type="Proteomes" id="UP000294257">
    <property type="component" value="Unassembled WGS sequence"/>
</dbReference>
<evidence type="ECO:0000313" key="2">
    <source>
        <dbReference type="Proteomes" id="UP000294257"/>
    </source>
</evidence>
<organism evidence="1 2">
    <name type="scientific">Herbihabitans rhizosphaerae</name>
    <dbReference type="NCBI Taxonomy" id="1872711"/>
    <lineage>
        <taxon>Bacteria</taxon>
        <taxon>Bacillati</taxon>
        <taxon>Actinomycetota</taxon>
        <taxon>Actinomycetes</taxon>
        <taxon>Pseudonocardiales</taxon>
        <taxon>Pseudonocardiaceae</taxon>
        <taxon>Herbihabitans</taxon>
    </lineage>
</organism>
<gene>
    <name evidence="1" type="ORF">EV193_103262</name>
</gene>
<keyword evidence="2" id="KW-1185">Reference proteome</keyword>
<dbReference type="AlphaFoldDB" id="A0A4Q7KW14"/>
<accession>A0A4Q7KW14</accession>
<proteinExistence type="predicted"/>
<sequence>MSGFEADPPSMRTVTAALDAAGDALRAAVETVDVRVCSRLGPERLNRAAAAVTEQCLAGLGRAGEGVEDSRERLDGALASYVDIDDAARESLLRKARWT</sequence>
<dbReference type="RefSeq" id="WP_130343926.1">
    <property type="nucleotide sequence ID" value="NZ_SGWQ01000003.1"/>
</dbReference>
<dbReference type="EMBL" id="SGWQ01000003">
    <property type="protein sequence ID" value="RZS40944.1"/>
    <property type="molecule type" value="Genomic_DNA"/>
</dbReference>
<comment type="caution">
    <text evidence="1">The sequence shown here is derived from an EMBL/GenBank/DDBJ whole genome shotgun (WGS) entry which is preliminary data.</text>
</comment>